<feature type="transmembrane region" description="Helical" evidence="1">
    <location>
        <begin position="20"/>
        <end position="41"/>
    </location>
</feature>
<feature type="transmembrane region" description="Helical" evidence="1">
    <location>
        <begin position="298"/>
        <end position="319"/>
    </location>
</feature>
<sequence length="439" mass="47659">MRVLVSLSNRLMQRYLPDPLIFVFLLTFLVFGCAIIFTPTTATQLFNYWGEEFWGLLSFTMQMVLVLLTGHVLASSHLFKVWLGALASIPKTPGKAIILVTFISMLASFINWGFGLVIGALFAKEVAKKIENVDYRLLIASAYSGFVIWHGGLSGSIPLTISTPGHFSEELIGIVSTSDTIFSTYNLAIVLALFIIIPATNRFLMPSRKDTITIDPKLLEERASFEAASIEEQTPATKLENSRFISLIIGGTGLVFLGIYVGENGLELNLDIVNFLFLFLGILFHGTPKKFLNAVTEAVKGTGGIIVQFPFYAGLMGVMQSSGLATAVSEAFVSISTESTFFVLTFWSAGLVNLFIPSGGGQWAIQAPIMLEAAENLGVSLPKTAMSVAWGDAWTNMIQPFWALPALAIAGLKARDIMGFCVFILLVSGAVISLGLFFL</sequence>
<evidence type="ECO:0000313" key="3">
    <source>
        <dbReference type="Proteomes" id="UP000182762"/>
    </source>
</evidence>
<keyword evidence="1" id="KW-0812">Transmembrane</keyword>
<feature type="transmembrane region" description="Helical" evidence="1">
    <location>
        <begin position="417"/>
        <end position="438"/>
    </location>
</feature>
<proteinExistence type="predicted"/>
<name>A0A1I5XT27_9BACI</name>
<dbReference type="EMBL" id="FOXX01000002">
    <property type="protein sequence ID" value="SFQ35016.1"/>
    <property type="molecule type" value="Genomic_DNA"/>
</dbReference>
<feature type="transmembrane region" description="Helical" evidence="1">
    <location>
        <begin position="268"/>
        <end position="286"/>
    </location>
</feature>
<accession>A0A1I5XT27</accession>
<keyword evidence="3" id="KW-1185">Reference proteome</keyword>
<dbReference type="GeneID" id="93709771"/>
<feature type="transmembrane region" description="Helical" evidence="1">
    <location>
        <begin position="96"/>
        <end position="123"/>
    </location>
</feature>
<feature type="transmembrane region" description="Helical" evidence="1">
    <location>
        <begin position="244"/>
        <end position="262"/>
    </location>
</feature>
<gene>
    <name evidence="2" type="ORF">SAMN02745910_01036</name>
</gene>
<keyword evidence="1" id="KW-0472">Membrane</keyword>
<dbReference type="PANTHER" id="PTHR41983:SF2">
    <property type="entry name" value="SHORT-CHAIN FATTY ACID TRANSPORTER-RELATED"/>
    <property type="match status" value="1"/>
</dbReference>
<keyword evidence="1" id="KW-1133">Transmembrane helix</keyword>
<dbReference type="Proteomes" id="UP000182762">
    <property type="component" value="Unassembled WGS sequence"/>
</dbReference>
<feature type="transmembrane region" description="Helical" evidence="1">
    <location>
        <begin position="53"/>
        <end position="76"/>
    </location>
</feature>
<dbReference type="PANTHER" id="PTHR41983">
    <property type="entry name" value="SHORT-CHAIN FATTY ACID TRANSPORTER-RELATED"/>
    <property type="match status" value="1"/>
</dbReference>
<dbReference type="RefSeq" id="WP_061803502.1">
    <property type="nucleotide sequence ID" value="NZ_FOXX01000002.1"/>
</dbReference>
<dbReference type="PROSITE" id="PS51257">
    <property type="entry name" value="PROKAR_LIPOPROTEIN"/>
    <property type="match status" value="1"/>
</dbReference>
<evidence type="ECO:0000313" key="2">
    <source>
        <dbReference type="EMBL" id="SFQ35016.1"/>
    </source>
</evidence>
<protein>
    <submittedName>
        <fullName evidence="2">Short-chain fatty acids transporter</fullName>
    </submittedName>
</protein>
<dbReference type="Pfam" id="PF02667">
    <property type="entry name" value="SCFA_trans"/>
    <property type="match status" value="1"/>
</dbReference>
<reference evidence="2 3" key="1">
    <citation type="submission" date="2016-10" db="EMBL/GenBank/DDBJ databases">
        <authorList>
            <person name="Varghese N."/>
            <person name="Submissions S."/>
        </authorList>
    </citation>
    <scope>NUCLEOTIDE SEQUENCE [LARGE SCALE GENOMIC DNA]</scope>
    <source>
        <strain evidence="2 3">DSM 13796</strain>
    </source>
</reference>
<feature type="transmembrane region" description="Helical" evidence="1">
    <location>
        <begin position="135"/>
        <end position="161"/>
    </location>
</feature>
<comment type="caution">
    <text evidence="2">The sequence shown here is derived from an EMBL/GenBank/DDBJ whole genome shotgun (WGS) entry which is preliminary data.</text>
</comment>
<evidence type="ECO:0000256" key="1">
    <source>
        <dbReference type="SAM" id="Phobius"/>
    </source>
</evidence>
<dbReference type="InterPro" id="IPR006160">
    <property type="entry name" value="SCFA_transpt_AtoE"/>
</dbReference>
<feature type="transmembrane region" description="Helical" evidence="1">
    <location>
        <begin position="181"/>
        <end position="199"/>
    </location>
</feature>
<organism evidence="2 3">
    <name type="scientific">Priestia endophytica DSM 13796</name>
    <dbReference type="NCBI Taxonomy" id="1121089"/>
    <lineage>
        <taxon>Bacteria</taxon>
        <taxon>Bacillati</taxon>
        <taxon>Bacillota</taxon>
        <taxon>Bacilli</taxon>
        <taxon>Bacillales</taxon>
        <taxon>Bacillaceae</taxon>
        <taxon>Priestia</taxon>
    </lineage>
</organism>
<feature type="transmembrane region" description="Helical" evidence="1">
    <location>
        <begin position="339"/>
        <end position="356"/>
    </location>
</feature>